<evidence type="ECO:0000313" key="3">
    <source>
        <dbReference type="EMBL" id="KAE8666914.1"/>
    </source>
</evidence>
<dbReference type="InterPro" id="IPR045122">
    <property type="entry name" value="Csc1-like"/>
</dbReference>
<dbReference type="GO" id="GO:0005886">
    <property type="term" value="C:plasma membrane"/>
    <property type="evidence" value="ECO:0007669"/>
    <property type="project" value="TreeGrafter"/>
</dbReference>
<dbReference type="EMBL" id="VEPZ02001589">
    <property type="protein sequence ID" value="KAE8666914.1"/>
    <property type="molecule type" value="Genomic_DNA"/>
</dbReference>
<gene>
    <name evidence="3" type="ORF">F3Y22_tig00112471pilonHSYRG00011</name>
</gene>
<evidence type="ECO:0000313" key="4">
    <source>
        <dbReference type="Proteomes" id="UP000436088"/>
    </source>
</evidence>
<keyword evidence="1" id="KW-1133">Transmembrane helix</keyword>
<keyword evidence="4" id="KW-1185">Reference proteome</keyword>
<name>A0A6A2Y9J9_HIBSY</name>
<reference evidence="3" key="1">
    <citation type="submission" date="2019-09" db="EMBL/GenBank/DDBJ databases">
        <title>Draft genome information of white flower Hibiscus syriacus.</title>
        <authorList>
            <person name="Kim Y.-M."/>
        </authorList>
    </citation>
    <scope>NUCLEOTIDE SEQUENCE [LARGE SCALE GENOMIC DNA]</scope>
    <source>
        <strain evidence="3">YM2019G1</strain>
    </source>
</reference>
<organism evidence="3 4">
    <name type="scientific">Hibiscus syriacus</name>
    <name type="common">Rose of Sharon</name>
    <dbReference type="NCBI Taxonomy" id="106335"/>
    <lineage>
        <taxon>Eukaryota</taxon>
        <taxon>Viridiplantae</taxon>
        <taxon>Streptophyta</taxon>
        <taxon>Embryophyta</taxon>
        <taxon>Tracheophyta</taxon>
        <taxon>Spermatophyta</taxon>
        <taxon>Magnoliopsida</taxon>
        <taxon>eudicotyledons</taxon>
        <taxon>Gunneridae</taxon>
        <taxon>Pentapetalae</taxon>
        <taxon>rosids</taxon>
        <taxon>malvids</taxon>
        <taxon>Malvales</taxon>
        <taxon>Malvaceae</taxon>
        <taxon>Malvoideae</taxon>
        <taxon>Hibiscus</taxon>
    </lineage>
</organism>
<evidence type="ECO:0000259" key="2">
    <source>
        <dbReference type="Pfam" id="PF02714"/>
    </source>
</evidence>
<dbReference type="AlphaFoldDB" id="A0A6A2Y9J9"/>
<sequence>MTIRNSLNLMQEAAERERVSHDPHSIVPAAFVSFKSRWGQRSVLKLSKTVILQFGWQNGLLSLRDVYWDNFAIPYFELTIRRESVKSVIQGFLPGIALKIFLASLPKILMTMSIIEGYPSLSSLDRRSAAKYHMFILINIFLGSVITGCSLKHSSRSLQQNMLGFPISLLSDREQGGLSRAAAAVRLVSSRVGSWSWSWSWIPETIGEFIPLKANFFITYIMVDGWAGIAAESLRLVVPLILFHLKNACLVKTEQDRAEAMDPGCIDSFPVIDLAGTFDYNTDDYKSNNIPTSALLLGLLTTKKIGKSYYAVLPLPVLTIWFYAFRNGRFELAFVKFPLQEAMIKDTLERATEPNFNLKAYLKDAYKHPVFKGTDMERPL</sequence>
<evidence type="ECO:0000256" key="1">
    <source>
        <dbReference type="SAM" id="Phobius"/>
    </source>
</evidence>
<keyword evidence="1" id="KW-0812">Transmembrane</keyword>
<accession>A0A6A2Y9J9</accession>
<feature type="transmembrane region" description="Helical" evidence="1">
    <location>
        <begin position="308"/>
        <end position="325"/>
    </location>
</feature>
<feature type="transmembrane region" description="Helical" evidence="1">
    <location>
        <begin position="91"/>
        <end position="112"/>
    </location>
</feature>
<dbReference type="Proteomes" id="UP000436088">
    <property type="component" value="Unassembled WGS sequence"/>
</dbReference>
<dbReference type="Pfam" id="PF02714">
    <property type="entry name" value="RSN1_7TM"/>
    <property type="match status" value="1"/>
</dbReference>
<feature type="transmembrane region" description="Helical" evidence="1">
    <location>
        <begin position="132"/>
        <end position="151"/>
    </location>
</feature>
<feature type="domain" description="CSC1/OSCA1-like 7TM region" evidence="2">
    <location>
        <begin position="82"/>
        <end position="264"/>
    </location>
</feature>
<proteinExistence type="predicted"/>
<dbReference type="InterPro" id="IPR003864">
    <property type="entry name" value="CSC1/OSCA1-like_7TM"/>
</dbReference>
<dbReference type="GO" id="GO:0005227">
    <property type="term" value="F:calcium-activated cation channel activity"/>
    <property type="evidence" value="ECO:0007669"/>
    <property type="project" value="InterPro"/>
</dbReference>
<dbReference type="PANTHER" id="PTHR13018:SF96">
    <property type="entry name" value="OS05G0393800 PROTEIN"/>
    <property type="match status" value="1"/>
</dbReference>
<comment type="caution">
    <text evidence="3">The sequence shown here is derived from an EMBL/GenBank/DDBJ whole genome shotgun (WGS) entry which is preliminary data.</text>
</comment>
<protein>
    <recommendedName>
        <fullName evidence="2">CSC1/OSCA1-like 7TM region domain-containing protein</fullName>
    </recommendedName>
</protein>
<keyword evidence="1" id="KW-0472">Membrane</keyword>
<dbReference type="PANTHER" id="PTHR13018">
    <property type="entry name" value="PROBABLE MEMBRANE PROTEIN DUF221-RELATED"/>
    <property type="match status" value="1"/>
</dbReference>